<dbReference type="NCBIfam" id="TIGR01552">
    <property type="entry name" value="phd_fam"/>
    <property type="match status" value="1"/>
</dbReference>
<evidence type="ECO:0000313" key="3">
    <source>
        <dbReference type="EMBL" id="OGD89091.1"/>
    </source>
</evidence>
<dbReference type="InterPro" id="IPR036165">
    <property type="entry name" value="YefM-like_sf"/>
</dbReference>
<evidence type="ECO:0000256" key="1">
    <source>
        <dbReference type="ARBA" id="ARBA00009981"/>
    </source>
</evidence>
<dbReference type="Gene3D" id="3.40.1620.10">
    <property type="entry name" value="YefM-like domain"/>
    <property type="match status" value="1"/>
</dbReference>
<accession>A0A1F5GB41</accession>
<dbReference type="AlphaFoldDB" id="A0A1F5GB41"/>
<organism evidence="3 4">
    <name type="scientific">Candidatus Curtissbacteria bacterium RIFCSPHIGHO2_02_FULL_40_16b</name>
    <dbReference type="NCBI Taxonomy" id="1797714"/>
    <lineage>
        <taxon>Bacteria</taxon>
        <taxon>Candidatus Curtissiibacteriota</taxon>
    </lineage>
</organism>
<protein>
    <recommendedName>
        <fullName evidence="2">Antitoxin</fullName>
    </recommendedName>
</protein>
<dbReference type="SUPFAM" id="SSF143120">
    <property type="entry name" value="YefM-like"/>
    <property type="match status" value="1"/>
</dbReference>
<evidence type="ECO:0000256" key="2">
    <source>
        <dbReference type="RuleBase" id="RU362080"/>
    </source>
</evidence>
<comment type="similarity">
    <text evidence="1 2">Belongs to the phD/YefM antitoxin family.</text>
</comment>
<sequence>MITINALKIRTKLGGILDNVSQNGETYIVERLGKPMAVIVPYESFDLNNHESKEKQKRTQEAIRSINFWRKKNVKKYWTTDSAIIIRRMRDQRSKHLLDVVEGRQ</sequence>
<evidence type="ECO:0000313" key="4">
    <source>
        <dbReference type="Proteomes" id="UP000177369"/>
    </source>
</evidence>
<comment type="function">
    <text evidence="2">Antitoxin component of a type II toxin-antitoxin (TA) system.</text>
</comment>
<dbReference type="Pfam" id="PF02604">
    <property type="entry name" value="PhdYeFM_antitox"/>
    <property type="match status" value="1"/>
</dbReference>
<comment type="caution">
    <text evidence="3">The sequence shown here is derived from an EMBL/GenBank/DDBJ whole genome shotgun (WGS) entry which is preliminary data.</text>
</comment>
<proteinExistence type="inferred from homology"/>
<dbReference type="Proteomes" id="UP000177369">
    <property type="component" value="Unassembled WGS sequence"/>
</dbReference>
<dbReference type="EMBL" id="MFBD01000012">
    <property type="protein sequence ID" value="OGD89091.1"/>
    <property type="molecule type" value="Genomic_DNA"/>
</dbReference>
<reference evidence="3 4" key="1">
    <citation type="journal article" date="2016" name="Nat. Commun.">
        <title>Thousands of microbial genomes shed light on interconnected biogeochemical processes in an aquifer system.</title>
        <authorList>
            <person name="Anantharaman K."/>
            <person name="Brown C.T."/>
            <person name="Hug L.A."/>
            <person name="Sharon I."/>
            <person name="Castelle C.J."/>
            <person name="Probst A.J."/>
            <person name="Thomas B.C."/>
            <person name="Singh A."/>
            <person name="Wilkins M.J."/>
            <person name="Karaoz U."/>
            <person name="Brodie E.L."/>
            <person name="Williams K.H."/>
            <person name="Hubbard S.S."/>
            <person name="Banfield J.F."/>
        </authorList>
    </citation>
    <scope>NUCLEOTIDE SEQUENCE [LARGE SCALE GENOMIC DNA]</scope>
</reference>
<name>A0A1F5GB41_9BACT</name>
<gene>
    <name evidence="3" type="ORF">A3D04_05040</name>
</gene>
<dbReference type="InterPro" id="IPR006442">
    <property type="entry name" value="Antitoxin_Phd/YefM"/>
</dbReference>